<evidence type="ECO:0000256" key="6">
    <source>
        <dbReference type="ARBA" id="ARBA00023136"/>
    </source>
</evidence>
<feature type="transmembrane region" description="Helical" evidence="8">
    <location>
        <begin position="6"/>
        <end position="25"/>
    </location>
</feature>
<protein>
    <submittedName>
        <fullName evidence="9">Lycopene cyclase domain-containing protein</fullName>
    </submittedName>
</protein>
<reference evidence="9 10" key="1">
    <citation type="submission" date="2019-01" db="EMBL/GenBank/DDBJ databases">
        <authorList>
            <person name="Li J."/>
        </authorList>
    </citation>
    <scope>NUCLEOTIDE SEQUENCE [LARGE SCALE GENOMIC DNA]</scope>
    <source>
        <strain evidence="9 10">CCUG 35506</strain>
    </source>
</reference>
<evidence type="ECO:0000313" key="9">
    <source>
        <dbReference type="EMBL" id="RXZ49230.1"/>
    </source>
</evidence>
<dbReference type="RefSeq" id="WP_056006625.1">
    <property type="nucleotide sequence ID" value="NZ_SDPO01000002.1"/>
</dbReference>
<keyword evidence="5 8" id="KW-1133">Transmembrane helix</keyword>
<keyword evidence="7" id="KW-0413">Isomerase</keyword>
<keyword evidence="6 8" id="KW-0472">Membrane</keyword>
<comment type="caution">
    <text evidence="9">The sequence shown here is derived from an EMBL/GenBank/DDBJ whole genome shotgun (WGS) entry which is preliminary data.</text>
</comment>
<keyword evidence="4" id="KW-0125">Carotenoid biosynthesis</keyword>
<gene>
    <name evidence="9" type="ORF">ESP57_09885</name>
</gene>
<evidence type="ECO:0000256" key="2">
    <source>
        <dbReference type="ARBA" id="ARBA00004829"/>
    </source>
</evidence>
<dbReference type="GO" id="GO:0016872">
    <property type="term" value="F:intramolecular lyase activity"/>
    <property type="evidence" value="ECO:0007669"/>
    <property type="project" value="InterPro"/>
</dbReference>
<comment type="subcellular location">
    <subcellularLocation>
        <location evidence="1">Membrane</location>
        <topology evidence="1">Multi-pass membrane protein</topology>
    </subcellularLocation>
</comment>
<name>A0A4Q2JSG4_9MICO</name>
<sequence length="111" mass="12000">MTLAYLGVLLAAIACMALLDARFRLVFGVPGRRLRAIVVLGAGLVFFLAWDIAGIALGIFHRGENAVSTGILLAPELPLEELVFLGFLCYLTLVLYTGALRLIAVKEAVRR</sequence>
<comment type="pathway">
    <text evidence="2">Carotenoid biosynthesis.</text>
</comment>
<proteinExistence type="predicted"/>
<accession>A0A4Q2JSG4</accession>
<feature type="transmembrane region" description="Helical" evidence="8">
    <location>
        <begin position="82"/>
        <end position="104"/>
    </location>
</feature>
<dbReference type="GO" id="GO:0016020">
    <property type="term" value="C:membrane"/>
    <property type="evidence" value="ECO:0007669"/>
    <property type="project" value="UniProtKB-SubCell"/>
</dbReference>
<evidence type="ECO:0000313" key="10">
    <source>
        <dbReference type="Proteomes" id="UP000292935"/>
    </source>
</evidence>
<organism evidence="9 10">
    <name type="scientific">Agromyces fucosus</name>
    <dbReference type="NCBI Taxonomy" id="41985"/>
    <lineage>
        <taxon>Bacteria</taxon>
        <taxon>Bacillati</taxon>
        <taxon>Actinomycetota</taxon>
        <taxon>Actinomycetes</taxon>
        <taxon>Micrococcales</taxon>
        <taxon>Microbacteriaceae</taxon>
        <taxon>Agromyces</taxon>
    </lineage>
</organism>
<dbReference type="GO" id="GO:0016117">
    <property type="term" value="P:carotenoid biosynthetic process"/>
    <property type="evidence" value="ECO:0007669"/>
    <property type="project" value="UniProtKB-KW"/>
</dbReference>
<evidence type="ECO:0000256" key="5">
    <source>
        <dbReference type="ARBA" id="ARBA00022989"/>
    </source>
</evidence>
<keyword evidence="10" id="KW-1185">Reference proteome</keyword>
<dbReference type="OrthoDB" id="4774157at2"/>
<evidence type="ECO:0000256" key="3">
    <source>
        <dbReference type="ARBA" id="ARBA00022692"/>
    </source>
</evidence>
<evidence type="ECO:0000256" key="7">
    <source>
        <dbReference type="ARBA" id="ARBA00023235"/>
    </source>
</evidence>
<feature type="transmembrane region" description="Helical" evidence="8">
    <location>
        <begin position="37"/>
        <end position="62"/>
    </location>
</feature>
<evidence type="ECO:0000256" key="4">
    <source>
        <dbReference type="ARBA" id="ARBA00022746"/>
    </source>
</evidence>
<dbReference type="NCBIfam" id="TIGR03462">
    <property type="entry name" value="CarR_dom_SF"/>
    <property type="match status" value="1"/>
</dbReference>
<dbReference type="InterPro" id="IPR017825">
    <property type="entry name" value="Lycopene_cyclase_dom"/>
</dbReference>
<dbReference type="EMBL" id="SDPO01000002">
    <property type="protein sequence ID" value="RXZ49230.1"/>
    <property type="molecule type" value="Genomic_DNA"/>
</dbReference>
<keyword evidence="3 8" id="KW-0812">Transmembrane</keyword>
<evidence type="ECO:0000256" key="1">
    <source>
        <dbReference type="ARBA" id="ARBA00004141"/>
    </source>
</evidence>
<dbReference type="GO" id="GO:0045436">
    <property type="term" value="F:lycopene beta cyclase activity"/>
    <property type="evidence" value="ECO:0007669"/>
    <property type="project" value="UniProtKB-ARBA"/>
</dbReference>
<dbReference type="Proteomes" id="UP000292935">
    <property type="component" value="Unassembled WGS sequence"/>
</dbReference>
<evidence type="ECO:0000256" key="8">
    <source>
        <dbReference type="SAM" id="Phobius"/>
    </source>
</evidence>
<dbReference type="AlphaFoldDB" id="A0A4Q2JSG4"/>